<accession>A0ABU3NXQ6</accession>
<sequence length="444" mass="47333">MYNRLVRHNGNNDLFRAVELSAAALTSRHPFHLHAEGLRGTGKTTILRAAASQLPPIVRVRGCVYNCHPAWPHCPEHKGLDAAAIERIGREIVPCPFLEISQSAKVGTVLGSIDLARLVDRRRPAAALLPGTILQAHRGVVFIDEVNRLADTGPELVDVLLDVMGTKPGRVQVEETGLPVVEMPVEVTVWAASNPDEEPGALAQVRRQLADRFDLVVNMGRPSEYRAVTAMLAKREGEASQVAGAAGFRLGDFRGAEVGDELRTVLASIYIDFNLESLRAIEGLETAARLAAIQAGRRKVLTEDVALVAPLVLGHRTDNATLAGILKYLQALDGKREAAIEAVEPGKPQAKARTEPTEAGGATSRWGRWWEEFRRRLAAGRPKREAAEGSGAAQGTTGGGAASTASGIADPTHAVIVAPPCAAVPLSELPADKYVGGEDSNSHV</sequence>
<comment type="caution">
    <text evidence="3">The sequence shown here is derived from an EMBL/GenBank/DDBJ whole genome shotgun (WGS) entry which is preliminary data.</text>
</comment>
<gene>
    <name evidence="3" type="ORF">Q4T40_07220</name>
</gene>
<dbReference type="Gene3D" id="3.40.50.300">
    <property type="entry name" value="P-loop containing nucleotide triphosphate hydrolases"/>
    <property type="match status" value="1"/>
</dbReference>
<dbReference type="Proteomes" id="UP001254848">
    <property type="component" value="Unassembled WGS sequence"/>
</dbReference>
<dbReference type="CDD" id="cd00009">
    <property type="entry name" value="AAA"/>
    <property type="match status" value="1"/>
</dbReference>
<dbReference type="PANTHER" id="PTHR32039">
    <property type="entry name" value="MAGNESIUM-CHELATASE SUBUNIT CHLI"/>
    <property type="match status" value="1"/>
</dbReference>
<dbReference type="InterPro" id="IPR045006">
    <property type="entry name" value="CHLI-like"/>
</dbReference>
<dbReference type="InterPro" id="IPR027417">
    <property type="entry name" value="P-loop_NTPase"/>
</dbReference>
<dbReference type="SMART" id="SM00382">
    <property type="entry name" value="AAA"/>
    <property type="match status" value="1"/>
</dbReference>
<evidence type="ECO:0000313" key="3">
    <source>
        <dbReference type="EMBL" id="MDT8901022.1"/>
    </source>
</evidence>
<feature type="region of interest" description="Disordered" evidence="1">
    <location>
        <begin position="343"/>
        <end position="363"/>
    </location>
</feature>
<evidence type="ECO:0000256" key="1">
    <source>
        <dbReference type="SAM" id="MobiDB-lite"/>
    </source>
</evidence>
<dbReference type="RefSeq" id="WP_413779549.1">
    <property type="nucleotide sequence ID" value="NZ_JAUOZS010000001.1"/>
</dbReference>
<evidence type="ECO:0000313" key="4">
    <source>
        <dbReference type="Proteomes" id="UP001254848"/>
    </source>
</evidence>
<name>A0ABU3NXQ6_9FIRM</name>
<keyword evidence="4" id="KW-1185">Reference proteome</keyword>
<feature type="domain" description="AAA+ ATPase" evidence="2">
    <location>
        <begin position="29"/>
        <end position="223"/>
    </location>
</feature>
<proteinExistence type="predicted"/>
<organism evidence="3 4">
    <name type="scientific">Anaeroselena agilis</name>
    <dbReference type="NCBI Taxonomy" id="3063788"/>
    <lineage>
        <taxon>Bacteria</taxon>
        <taxon>Bacillati</taxon>
        <taxon>Bacillota</taxon>
        <taxon>Negativicutes</taxon>
        <taxon>Acetonemataceae</taxon>
        <taxon>Anaeroselena</taxon>
    </lineage>
</organism>
<evidence type="ECO:0000259" key="2">
    <source>
        <dbReference type="SMART" id="SM00382"/>
    </source>
</evidence>
<dbReference type="SUPFAM" id="SSF52540">
    <property type="entry name" value="P-loop containing nucleoside triphosphate hydrolases"/>
    <property type="match status" value="1"/>
</dbReference>
<reference evidence="3 4" key="1">
    <citation type="submission" date="2023-07" db="EMBL/GenBank/DDBJ databases">
        <title>The novel representative of Negativicutes class, Anaeroselena agilis gen. nov. sp. nov.</title>
        <authorList>
            <person name="Prokofeva M.I."/>
            <person name="Elcheninov A.G."/>
            <person name="Klyukina A."/>
            <person name="Kublanov I.V."/>
            <person name="Frolov E.N."/>
            <person name="Podosokorskaya O.A."/>
        </authorList>
    </citation>
    <scope>NUCLEOTIDE SEQUENCE [LARGE SCALE GENOMIC DNA]</scope>
    <source>
        <strain evidence="3 4">4137-cl</strain>
    </source>
</reference>
<dbReference type="EMBL" id="JAUOZS010000001">
    <property type="protein sequence ID" value="MDT8901022.1"/>
    <property type="molecule type" value="Genomic_DNA"/>
</dbReference>
<dbReference type="Gene3D" id="1.10.8.80">
    <property type="entry name" value="Magnesium chelatase subunit I, C-Terminal domain"/>
    <property type="match status" value="1"/>
</dbReference>
<feature type="region of interest" description="Disordered" evidence="1">
    <location>
        <begin position="380"/>
        <end position="407"/>
    </location>
</feature>
<dbReference type="PANTHER" id="PTHR32039:SF9">
    <property type="entry name" value="MAGNESIUM-CHELATASE SUBUNIT CHLI-2, CHLOROPLASTIC"/>
    <property type="match status" value="1"/>
</dbReference>
<dbReference type="InterPro" id="IPR041628">
    <property type="entry name" value="ChlI/MoxR_AAA_lid"/>
</dbReference>
<dbReference type="InterPro" id="IPR003593">
    <property type="entry name" value="AAA+_ATPase"/>
</dbReference>
<dbReference type="Pfam" id="PF17863">
    <property type="entry name" value="AAA_lid_2"/>
    <property type="match status" value="1"/>
</dbReference>
<protein>
    <submittedName>
        <fullName evidence="3">Magnesium chelatase</fullName>
    </submittedName>
</protein>